<evidence type="ECO:0000313" key="1">
    <source>
        <dbReference type="EMBL" id="MSC81704.1"/>
    </source>
</evidence>
<evidence type="ECO:0000313" key="2">
    <source>
        <dbReference type="Proteomes" id="UP000477010"/>
    </source>
</evidence>
<organism evidence="1 2">
    <name type="scientific">Faecalibacterium prausnitzii</name>
    <dbReference type="NCBI Taxonomy" id="853"/>
    <lineage>
        <taxon>Bacteria</taxon>
        <taxon>Bacillati</taxon>
        <taxon>Bacillota</taxon>
        <taxon>Clostridia</taxon>
        <taxon>Eubacteriales</taxon>
        <taxon>Oscillospiraceae</taxon>
        <taxon>Faecalibacterium</taxon>
    </lineage>
</organism>
<dbReference type="EMBL" id="WKQE01000022">
    <property type="protein sequence ID" value="MSC81704.1"/>
    <property type="molecule type" value="Genomic_DNA"/>
</dbReference>
<sequence length="105" mass="12479">MTTNERFLSVLHRITSCRHLATVNITIWNRRIEVRHTVFDEMYILRSFPLPNTHNEYCVCMAAACRCLSDKLLSWASEYDHGNDVLNKQYDTVNKAFRKRLEEQE</sequence>
<accession>A0A6A8KDQ5</accession>
<gene>
    <name evidence="1" type="ORF">GKD85_13015</name>
</gene>
<name>A0A6A8KDQ5_9FIRM</name>
<protein>
    <submittedName>
        <fullName evidence="1">Uncharacterized protein</fullName>
    </submittedName>
</protein>
<dbReference type="Proteomes" id="UP000477010">
    <property type="component" value="Unassembled WGS sequence"/>
</dbReference>
<comment type="caution">
    <text evidence="1">The sequence shown here is derived from an EMBL/GenBank/DDBJ whole genome shotgun (WGS) entry which is preliminary data.</text>
</comment>
<dbReference type="AlphaFoldDB" id="A0A6A8KDQ5"/>
<proteinExistence type="predicted"/>
<reference evidence="1 2" key="1">
    <citation type="journal article" date="2019" name="Nat. Med.">
        <title>A library of human gut bacterial isolates paired with longitudinal multiomics data enables mechanistic microbiome research.</title>
        <authorList>
            <person name="Poyet M."/>
            <person name="Groussin M."/>
            <person name="Gibbons S.M."/>
            <person name="Avila-Pacheco J."/>
            <person name="Jiang X."/>
            <person name="Kearney S.M."/>
            <person name="Perrotta A.R."/>
            <person name="Berdy B."/>
            <person name="Zhao S."/>
            <person name="Lieberman T.D."/>
            <person name="Swanson P.K."/>
            <person name="Smith M."/>
            <person name="Roesemann S."/>
            <person name="Alexander J.E."/>
            <person name="Rich S.A."/>
            <person name="Livny J."/>
            <person name="Vlamakis H."/>
            <person name="Clish C."/>
            <person name="Bullock K."/>
            <person name="Deik A."/>
            <person name="Scott J."/>
            <person name="Pierce K.A."/>
            <person name="Xavier R.J."/>
            <person name="Alm E.J."/>
        </authorList>
    </citation>
    <scope>NUCLEOTIDE SEQUENCE [LARGE SCALE GENOMIC DNA]</scope>
    <source>
        <strain evidence="1 2">BIOML-B9</strain>
    </source>
</reference>
<dbReference type="RefSeq" id="WP_154252612.1">
    <property type="nucleotide sequence ID" value="NZ_JAEKBW010000001.1"/>
</dbReference>